<sequence>MEWCRTHGEEPTCCPVPVILRFLQSRFDEGLAAATIRVYAAAISARHNKVDGVTVDSHTLVTRFLKGTQQLSPPQWSQTPSWDLSLVLEVLCQHPFEPLENIEDTWVSLKTAFLLAMASAKRVGELHALSISRECLQWAREKQGSHCGLTHRFYRRLSPRPAFDPPTGEDEQWGNSLAVPSPGSKGLYSENHWIPAVGITLCLPFWAKTGPGIVKTTTVQVDCRGPLNPECGNIMGSPKGSTTVRHMCGGIMGIIVHIRKILQS</sequence>
<keyword evidence="3" id="KW-1185">Reference proteome</keyword>
<dbReference type="EMBL" id="JAOPHQ010001443">
    <property type="protein sequence ID" value="KAK0150741.1"/>
    <property type="molecule type" value="Genomic_DNA"/>
</dbReference>
<reference evidence="2" key="1">
    <citation type="journal article" date="2023" name="Front. Mar. Sci.">
        <title>A new Merluccius polli reference genome to investigate the effects of global change in West African waters.</title>
        <authorList>
            <person name="Mateo J.L."/>
            <person name="Blanco-Fernandez C."/>
            <person name="Garcia-Vazquez E."/>
            <person name="Machado-Schiaffino G."/>
        </authorList>
    </citation>
    <scope>NUCLEOTIDE SEQUENCE</scope>
    <source>
        <strain evidence="2">C29</strain>
        <tissue evidence="2">Fin</tissue>
    </source>
</reference>
<accession>A0AA47P4P6</accession>
<name>A0AA47P4P6_MERPO</name>
<evidence type="ECO:0000313" key="2">
    <source>
        <dbReference type="EMBL" id="KAK0150741.1"/>
    </source>
</evidence>
<dbReference type="SUPFAM" id="SSF47823">
    <property type="entry name" value="lambda integrase-like, N-terminal domain"/>
    <property type="match status" value="1"/>
</dbReference>
<organism evidence="2 3">
    <name type="scientific">Merluccius polli</name>
    <name type="common">Benguela hake</name>
    <name type="synonym">Merluccius cadenati</name>
    <dbReference type="NCBI Taxonomy" id="89951"/>
    <lineage>
        <taxon>Eukaryota</taxon>
        <taxon>Metazoa</taxon>
        <taxon>Chordata</taxon>
        <taxon>Craniata</taxon>
        <taxon>Vertebrata</taxon>
        <taxon>Euteleostomi</taxon>
        <taxon>Actinopterygii</taxon>
        <taxon>Neopterygii</taxon>
        <taxon>Teleostei</taxon>
        <taxon>Neoteleostei</taxon>
        <taxon>Acanthomorphata</taxon>
        <taxon>Zeiogadaria</taxon>
        <taxon>Gadariae</taxon>
        <taxon>Gadiformes</taxon>
        <taxon>Gadoidei</taxon>
        <taxon>Merlucciidae</taxon>
        <taxon>Merluccius</taxon>
    </lineage>
</organism>
<protein>
    <submittedName>
        <fullName evidence="2">Uncharacterized protein</fullName>
    </submittedName>
</protein>
<dbReference type="Proteomes" id="UP001174136">
    <property type="component" value="Unassembled WGS sequence"/>
</dbReference>
<proteinExistence type="predicted"/>
<dbReference type="InterPro" id="IPR010998">
    <property type="entry name" value="Integrase_recombinase_N"/>
</dbReference>
<evidence type="ECO:0000313" key="3">
    <source>
        <dbReference type="Proteomes" id="UP001174136"/>
    </source>
</evidence>
<keyword evidence="1" id="KW-0238">DNA-binding</keyword>
<gene>
    <name evidence="2" type="ORF">N1851_008148</name>
</gene>
<dbReference type="AlphaFoldDB" id="A0AA47P4P6"/>
<dbReference type="PANTHER" id="PTHR35617">
    <property type="entry name" value="PHAGE_INTEGRASE DOMAIN-CONTAINING PROTEIN"/>
    <property type="match status" value="1"/>
</dbReference>
<dbReference type="Gene3D" id="1.10.150.130">
    <property type="match status" value="1"/>
</dbReference>
<comment type="caution">
    <text evidence="2">The sequence shown here is derived from an EMBL/GenBank/DDBJ whole genome shotgun (WGS) entry which is preliminary data.</text>
</comment>
<evidence type="ECO:0000256" key="1">
    <source>
        <dbReference type="ARBA" id="ARBA00023125"/>
    </source>
</evidence>
<dbReference type="PANTHER" id="PTHR35617:SF3">
    <property type="entry name" value="CORE-BINDING (CB) DOMAIN-CONTAINING PROTEIN"/>
    <property type="match status" value="1"/>
</dbReference>
<dbReference type="GO" id="GO:0003677">
    <property type="term" value="F:DNA binding"/>
    <property type="evidence" value="ECO:0007669"/>
    <property type="project" value="UniProtKB-KW"/>
</dbReference>